<dbReference type="Pfam" id="PF24454">
    <property type="entry name" value="DUF7570"/>
    <property type="match status" value="1"/>
</dbReference>
<organism evidence="1 2">
    <name type="scientific">Pectobacterium bacteriophage PM2</name>
    <dbReference type="NCBI Taxonomy" id="1429794"/>
    <lineage>
        <taxon>Viruses</taxon>
        <taxon>Duplodnaviria</taxon>
        <taxon>Heunggongvirae</taxon>
        <taxon>Uroviricota</taxon>
        <taxon>Caudoviricetes</taxon>
        <taxon>Pantevenvirales</taxon>
        <taxon>Straboviridae</taxon>
        <taxon>Tevenvirinae</taxon>
        <taxon>Mosugukvirus</taxon>
        <taxon>Mosugukvirus pm2</taxon>
    </lineage>
</organism>
<dbReference type="KEGG" id="vg:26637965"/>
<protein>
    <recommendedName>
        <fullName evidence="3">Phage protein</fullName>
    </recommendedName>
</protein>
<evidence type="ECO:0000313" key="1">
    <source>
        <dbReference type="EMBL" id="AHY25034.1"/>
    </source>
</evidence>
<dbReference type="RefSeq" id="YP_009211493.1">
    <property type="nucleotide sequence ID" value="NC_028940.1"/>
</dbReference>
<sequence length="111" mass="12777">MSQEIKNVLNSFAYDKVVNIMKSGTYITPEILDTWESDLHGAMKENGQKIGKARIRELVVCYIISEFGLDAFGLYATKKKPEITDSYIRKMKNQRKKGFRDLKIIKAGNER</sequence>
<dbReference type="InterPro" id="IPR016409">
    <property type="entry name" value="Phage_T4_Gp55.2"/>
</dbReference>
<dbReference type="PIRSF" id="PIRSF004270">
    <property type="entry name" value="UCP004270"/>
    <property type="match status" value="1"/>
</dbReference>
<dbReference type="EMBL" id="KF835987">
    <property type="protein sequence ID" value="AHY25034.1"/>
    <property type="molecule type" value="Genomic_DNA"/>
</dbReference>
<reference evidence="1 2" key="1">
    <citation type="journal article" date="2015" name="Plant Pathol. J.">
        <title>Isolation and Genomic Characterization of the T4-Like Bacteriophage PM2 Infecting Pectobacterium carotovorum subsp. carotovorum.</title>
        <authorList>
            <person name="Lim J.A."/>
            <person name="Lee D.H."/>
            <person name="Heu S."/>
        </authorList>
    </citation>
    <scope>NUCLEOTIDE SEQUENCE [LARGE SCALE GENOMIC DNA]</scope>
</reference>
<accession>A0A0A0PZF8</accession>
<dbReference type="InterPro" id="IPR055992">
    <property type="entry name" value="DUF7570"/>
</dbReference>
<gene>
    <name evidence="1" type="ORF">PM2_072</name>
</gene>
<dbReference type="GeneID" id="26637965"/>
<evidence type="ECO:0008006" key="3">
    <source>
        <dbReference type="Google" id="ProtNLM"/>
    </source>
</evidence>
<dbReference type="Proteomes" id="UP000030739">
    <property type="component" value="Segment"/>
</dbReference>
<proteinExistence type="predicted"/>
<dbReference type="OrthoDB" id="17796at10239"/>
<evidence type="ECO:0000313" key="2">
    <source>
        <dbReference type="Proteomes" id="UP000030739"/>
    </source>
</evidence>
<keyword evidence="2" id="KW-1185">Reference proteome</keyword>
<name>A0A0A0PZF8_9CAUD</name>